<protein>
    <recommendedName>
        <fullName evidence="3">(d)CMP kinase</fullName>
    </recommendedName>
</protein>
<dbReference type="InterPro" id="IPR027417">
    <property type="entry name" value="P-loop_NTPase"/>
</dbReference>
<dbReference type="Pfam" id="PF01202">
    <property type="entry name" value="SKI"/>
    <property type="match status" value="1"/>
</dbReference>
<evidence type="ECO:0000313" key="1">
    <source>
        <dbReference type="EMBL" id="KAJ7620059.1"/>
    </source>
</evidence>
<reference evidence="1" key="1">
    <citation type="submission" date="2023-03" db="EMBL/GenBank/DDBJ databases">
        <title>Massive genome expansion in bonnet fungi (Mycena s.s.) driven by repeated elements and novel gene families across ecological guilds.</title>
        <authorList>
            <consortium name="Lawrence Berkeley National Laboratory"/>
            <person name="Harder C.B."/>
            <person name="Miyauchi S."/>
            <person name="Viragh M."/>
            <person name="Kuo A."/>
            <person name="Thoen E."/>
            <person name="Andreopoulos B."/>
            <person name="Lu D."/>
            <person name="Skrede I."/>
            <person name="Drula E."/>
            <person name="Henrissat B."/>
            <person name="Morin E."/>
            <person name="Kohler A."/>
            <person name="Barry K."/>
            <person name="LaButti K."/>
            <person name="Morin E."/>
            <person name="Salamov A."/>
            <person name="Lipzen A."/>
            <person name="Mereny Z."/>
            <person name="Hegedus B."/>
            <person name="Baldrian P."/>
            <person name="Stursova M."/>
            <person name="Weitz H."/>
            <person name="Taylor A."/>
            <person name="Grigoriev I.V."/>
            <person name="Nagy L.G."/>
            <person name="Martin F."/>
            <person name="Kauserud H."/>
        </authorList>
    </citation>
    <scope>NUCLEOTIDE SEQUENCE</scope>
    <source>
        <strain evidence="1">9284</strain>
    </source>
</reference>
<proteinExistence type="predicted"/>
<dbReference type="Gene3D" id="3.40.50.300">
    <property type="entry name" value="P-loop containing nucleotide triphosphate hydrolases"/>
    <property type="match status" value="1"/>
</dbReference>
<dbReference type="EMBL" id="JARKIF010000017">
    <property type="protein sequence ID" value="KAJ7620059.1"/>
    <property type="molecule type" value="Genomic_DNA"/>
</dbReference>
<sequence>MHAVNCDSLGNAFFMVPPPLLGDAEGKYRVHIVGNSGTGKSTSGERLANLLGVPFISLDTYFYKSGWEESTTEEMRANVAEAFANAPNGWVADGNYTRRLGSIIEAAESAEARGREDAENWHRRRHGCCGAEDAQAWRLGRRVGEVVCGCGKDGSEQVARDSCWPH</sequence>
<accession>A0AAD7FEW3</accession>
<organism evidence="1 2">
    <name type="scientific">Roridomyces roridus</name>
    <dbReference type="NCBI Taxonomy" id="1738132"/>
    <lineage>
        <taxon>Eukaryota</taxon>
        <taxon>Fungi</taxon>
        <taxon>Dikarya</taxon>
        <taxon>Basidiomycota</taxon>
        <taxon>Agaricomycotina</taxon>
        <taxon>Agaricomycetes</taxon>
        <taxon>Agaricomycetidae</taxon>
        <taxon>Agaricales</taxon>
        <taxon>Marasmiineae</taxon>
        <taxon>Mycenaceae</taxon>
        <taxon>Roridomyces</taxon>
    </lineage>
</organism>
<comment type="caution">
    <text evidence="1">The sequence shown here is derived from an EMBL/GenBank/DDBJ whole genome shotgun (WGS) entry which is preliminary data.</text>
</comment>
<evidence type="ECO:0008006" key="3">
    <source>
        <dbReference type="Google" id="ProtNLM"/>
    </source>
</evidence>
<gene>
    <name evidence="1" type="ORF">FB45DRAFT_929376</name>
</gene>
<dbReference type="AlphaFoldDB" id="A0AAD7FEW3"/>
<keyword evidence="2" id="KW-1185">Reference proteome</keyword>
<dbReference type="InterPro" id="IPR052922">
    <property type="entry name" value="Cytidylate_Kinase-2"/>
</dbReference>
<dbReference type="SUPFAM" id="SSF52540">
    <property type="entry name" value="P-loop containing nucleoside triphosphate hydrolases"/>
    <property type="match status" value="1"/>
</dbReference>
<feature type="non-terminal residue" evidence="1">
    <location>
        <position position="1"/>
    </location>
</feature>
<evidence type="ECO:0000313" key="2">
    <source>
        <dbReference type="Proteomes" id="UP001221142"/>
    </source>
</evidence>
<dbReference type="InterPro" id="IPR031322">
    <property type="entry name" value="Shikimate/glucono_kinase"/>
</dbReference>
<name>A0AAD7FEW3_9AGAR</name>
<dbReference type="Proteomes" id="UP001221142">
    <property type="component" value="Unassembled WGS sequence"/>
</dbReference>
<dbReference type="PANTHER" id="PTHR37816">
    <property type="entry name" value="YALI0E33011P"/>
    <property type="match status" value="1"/>
</dbReference>
<dbReference type="PANTHER" id="PTHR37816:SF1">
    <property type="entry name" value="TOXIN"/>
    <property type="match status" value="1"/>
</dbReference>